<dbReference type="InParanoid" id="A0A074Y5B8"/>
<name>A0A074Y5B8_AURSE</name>
<organism evidence="4 5">
    <name type="scientific">Aureobasidium subglaciale (strain EXF-2481)</name>
    <name type="common">Aureobasidium pullulans var. subglaciale</name>
    <dbReference type="NCBI Taxonomy" id="1043005"/>
    <lineage>
        <taxon>Eukaryota</taxon>
        <taxon>Fungi</taxon>
        <taxon>Dikarya</taxon>
        <taxon>Ascomycota</taxon>
        <taxon>Pezizomycotina</taxon>
        <taxon>Dothideomycetes</taxon>
        <taxon>Dothideomycetidae</taxon>
        <taxon>Dothideales</taxon>
        <taxon>Saccotheciaceae</taxon>
        <taxon>Aureobasidium</taxon>
    </lineage>
</organism>
<dbReference type="InterPro" id="IPR036291">
    <property type="entry name" value="NAD(P)-bd_dom_sf"/>
</dbReference>
<dbReference type="Pfam" id="PF03435">
    <property type="entry name" value="Sacchrp_dh_NADP"/>
    <property type="match status" value="1"/>
</dbReference>
<dbReference type="HOGENOM" id="CLU_031002_0_1_1"/>
<keyword evidence="2" id="KW-1133">Transmembrane helix</keyword>
<keyword evidence="5" id="KW-1185">Reference proteome</keyword>
<dbReference type="GO" id="GO:0009247">
    <property type="term" value="P:glycolipid biosynthetic process"/>
    <property type="evidence" value="ECO:0007669"/>
    <property type="project" value="TreeGrafter"/>
</dbReference>
<evidence type="ECO:0000256" key="1">
    <source>
        <dbReference type="ARBA" id="ARBA00038048"/>
    </source>
</evidence>
<dbReference type="InterPro" id="IPR051276">
    <property type="entry name" value="Saccharopine_DH-like_oxidrdct"/>
</dbReference>
<dbReference type="RefSeq" id="XP_013341460.1">
    <property type="nucleotide sequence ID" value="XM_013486006.1"/>
</dbReference>
<evidence type="ECO:0000313" key="5">
    <source>
        <dbReference type="Proteomes" id="UP000030641"/>
    </source>
</evidence>
<proteinExistence type="inferred from homology"/>
<dbReference type="GeneID" id="25365605"/>
<dbReference type="Proteomes" id="UP000030641">
    <property type="component" value="Unassembled WGS sequence"/>
</dbReference>
<gene>
    <name evidence="4" type="ORF">AUEXF2481DRAFT_365803</name>
</gene>
<feature type="domain" description="Saccharopine dehydrogenase NADP binding" evidence="3">
    <location>
        <begin position="9"/>
        <end position="137"/>
    </location>
</feature>
<dbReference type="PANTHER" id="PTHR12286">
    <property type="entry name" value="SACCHAROPINE DEHYDROGENASE-LIKE OXIDOREDUCTASE"/>
    <property type="match status" value="1"/>
</dbReference>
<feature type="transmembrane region" description="Helical" evidence="2">
    <location>
        <begin position="284"/>
        <end position="303"/>
    </location>
</feature>
<dbReference type="GO" id="GO:0005886">
    <property type="term" value="C:plasma membrane"/>
    <property type="evidence" value="ECO:0007669"/>
    <property type="project" value="TreeGrafter"/>
</dbReference>
<evidence type="ECO:0000256" key="2">
    <source>
        <dbReference type="SAM" id="Phobius"/>
    </source>
</evidence>
<protein>
    <recommendedName>
        <fullName evidence="3">Saccharopine dehydrogenase NADP binding domain-containing protein</fullName>
    </recommendedName>
</protein>
<dbReference type="Gene3D" id="3.40.50.720">
    <property type="entry name" value="NAD(P)-binding Rossmann-like Domain"/>
    <property type="match status" value="1"/>
</dbReference>
<accession>A0A074Y5B8</accession>
<keyword evidence="2" id="KW-0472">Membrane</keyword>
<comment type="similarity">
    <text evidence="1">Belongs to the saccharopine dehydrogenase family.</text>
</comment>
<dbReference type="AlphaFoldDB" id="A0A074Y5B8"/>
<evidence type="ECO:0000259" key="3">
    <source>
        <dbReference type="Pfam" id="PF03435"/>
    </source>
</evidence>
<dbReference type="OMA" id="YVARMEQ"/>
<dbReference type="GO" id="GO:0005739">
    <property type="term" value="C:mitochondrion"/>
    <property type="evidence" value="ECO:0007669"/>
    <property type="project" value="TreeGrafter"/>
</dbReference>
<dbReference type="InterPro" id="IPR005097">
    <property type="entry name" value="Sacchrp_dh_NADP-bd"/>
</dbReference>
<dbReference type="EMBL" id="KL584768">
    <property type="protein sequence ID" value="KEQ92920.1"/>
    <property type="molecule type" value="Genomic_DNA"/>
</dbReference>
<sequence>MLSSRRYDVVLLGATGFTGTLTARHIHQHTPGSLRWAIAGRSSAKLQNLAASLTANQSEKQRPDICIVELNDKDLQDLASQTRVIINCIGPYHIYSSGVVRACAGNGTHYVDASGETPWIQDMITSFDSTAKLTGAILVPETGFESTPSDVAAFVAASALHRATKQKSNRITSVLHKVKGGGMSGGSLASGLTLVDDYPYRRVWQMLTDPWMMTPTPHAKPFPNRRSLISRLLGPFRHSDLGILTTSVTSPPNMAIVHRSSSLNPGVFDQVMFSAAEFIRVPTYLAGVLMHVTIMFGMCLIFLRPFRWLAGKLIPKPGEGPKEDAEDGVEWRALAEVGNDGPRALSIFRCKAGPYHMTAMFMAEVAMTLLQASETILKTHGAGFITPACLGDTYLEHLRAVGVEISSKVLFGQ</sequence>
<dbReference type="PANTHER" id="PTHR12286:SF5">
    <property type="entry name" value="SACCHAROPINE DEHYDROGENASE-LIKE OXIDOREDUCTASE"/>
    <property type="match status" value="1"/>
</dbReference>
<evidence type="ECO:0000313" key="4">
    <source>
        <dbReference type="EMBL" id="KEQ92920.1"/>
    </source>
</evidence>
<dbReference type="SUPFAM" id="SSF51735">
    <property type="entry name" value="NAD(P)-binding Rossmann-fold domains"/>
    <property type="match status" value="1"/>
</dbReference>
<dbReference type="GO" id="GO:0005811">
    <property type="term" value="C:lipid droplet"/>
    <property type="evidence" value="ECO:0007669"/>
    <property type="project" value="TreeGrafter"/>
</dbReference>
<keyword evidence="2" id="KW-0812">Transmembrane</keyword>
<reference evidence="4 5" key="1">
    <citation type="journal article" date="2014" name="BMC Genomics">
        <title>Genome sequencing of four Aureobasidium pullulans varieties: biotechnological potential, stress tolerance, and description of new species.</title>
        <authorList>
            <person name="Gostin Ar C."/>
            <person name="Ohm R.A."/>
            <person name="Kogej T."/>
            <person name="Sonjak S."/>
            <person name="Turk M."/>
            <person name="Zajc J."/>
            <person name="Zalar P."/>
            <person name="Grube M."/>
            <person name="Sun H."/>
            <person name="Han J."/>
            <person name="Sharma A."/>
            <person name="Chiniquy J."/>
            <person name="Ngan C.Y."/>
            <person name="Lipzen A."/>
            <person name="Barry K."/>
            <person name="Grigoriev I.V."/>
            <person name="Gunde-Cimerman N."/>
        </authorList>
    </citation>
    <scope>NUCLEOTIDE SEQUENCE [LARGE SCALE GENOMIC DNA]</scope>
    <source>
        <strain evidence="4 5">EXF-2481</strain>
    </source>
</reference>
<dbReference type="OrthoDB" id="10268090at2759"/>